<dbReference type="Pfam" id="PF00581">
    <property type="entry name" value="Rhodanese"/>
    <property type="match status" value="1"/>
</dbReference>
<accession>A0A2S8BSP0</accession>
<dbReference type="SMART" id="SM00450">
    <property type="entry name" value="RHOD"/>
    <property type="match status" value="1"/>
</dbReference>
<dbReference type="InterPro" id="IPR050229">
    <property type="entry name" value="GlpE_sulfurtransferase"/>
</dbReference>
<dbReference type="InterPro" id="IPR001763">
    <property type="entry name" value="Rhodanese-like_dom"/>
</dbReference>
<reference evidence="2 3" key="1">
    <citation type="journal article" date="2017" name="Int. J. Syst. Evol. Microbiol.">
        <title>Mycobacterium talmoniae sp. nov., a slowly growing mycobacterium isolated from human respiratory samples.</title>
        <authorList>
            <person name="Davidson R.M."/>
            <person name="DeGroote M.A."/>
            <person name="Marola J.L."/>
            <person name="Buss S."/>
            <person name="Jones V."/>
            <person name="McNeil M.R."/>
            <person name="Freifeld A.G."/>
            <person name="Elaine Epperson L."/>
            <person name="Hasan N.A."/>
            <person name="Jackson M."/>
            <person name="Iwen P.C."/>
            <person name="Salfinger M."/>
            <person name="Strong M."/>
        </authorList>
    </citation>
    <scope>NUCLEOTIDE SEQUENCE [LARGE SCALE GENOMIC DNA]</scope>
    <source>
        <strain evidence="2 3">ATCC BAA-2683</strain>
    </source>
</reference>
<comment type="caution">
    <text evidence="2">The sequence shown here is derived from an EMBL/GenBank/DDBJ whole genome shotgun (WGS) entry which is preliminary data.</text>
</comment>
<dbReference type="GO" id="GO:0004792">
    <property type="term" value="F:thiosulfate-cyanide sulfurtransferase activity"/>
    <property type="evidence" value="ECO:0007669"/>
    <property type="project" value="UniProtKB-EC"/>
</dbReference>
<dbReference type="Proteomes" id="UP000238296">
    <property type="component" value="Unassembled WGS sequence"/>
</dbReference>
<sequence>MWINLWKLWIPLSSWFAAIVHVRRPHAKIEPMDDGAGVTQADVTGLPQSFQAPAATLLDVREHDEWQRGHAPDALHIPMGEVPSRLDELDRDGQLYVICHVGGRSQRVAQFLHANGYPAVNVSGGMLAWAAAGRPVITDDGRPGTV</sequence>
<keyword evidence="2" id="KW-0808">Transferase</keyword>
<dbReference type="PANTHER" id="PTHR43031:SF17">
    <property type="entry name" value="SULFURTRANSFERASE YTWF-RELATED"/>
    <property type="match status" value="1"/>
</dbReference>
<dbReference type="PROSITE" id="PS50206">
    <property type="entry name" value="RHODANESE_3"/>
    <property type="match status" value="1"/>
</dbReference>
<protein>
    <submittedName>
        <fullName evidence="2">Thiosulfate sulfurtransferase GlpE</fullName>
        <ecNumber evidence="2">2.8.1.1</ecNumber>
    </submittedName>
</protein>
<dbReference type="Gene3D" id="3.40.250.10">
    <property type="entry name" value="Rhodanese-like domain"/>
    <property type="match status" value="1"/>
</dbReference>
<dbReference type="EC" id="2.8.1.1" evidence="2"/>
<evidence type="ECO:0000313" key="3">
    <source>
        <dbReference type="Proteomes" id="UP000238296"/>
    </source>
</evidence>
<organism evidence="2 3">
    <name type="scientific">Mycobacterium talmoniae</name>
    <dbReference type="NCBI Taxonomy" id="1858794"/>
    <lineage>
        <taxon>Bacteria</taxon>
        <taxon>Bacillati</taxon>
        <taxon>Actinomycetota</taxon>
        <taxon>Actinomycetes</taxon>
        <taxon>Mycobacteriales</taxon>
        <taxon>Mycobacteriaceae</taxon>
        <taxon>Mycobacterium</taxon>
    </lineage>
</organism>
<dbReference type="EMBL" id="PPEA01000022">
    <property type="protein sequence ID" value="PQM49662.1"/>
    <property type="molecule type" value="Genomic_DNA"/>
</dbReference>
<name>A0A2S8BSP0_9MYCO</name>
<dbReference type="PANTHER" id="PTHR43031">
    <property type="entry name" value="FAD-DEPENDENT OXIDOREDUCTASE"/>
    <property type="match status" value="1"/>
</dbReference>
<proteinExistence type="predicted"/>
<evidence type="ECO:0000259" key="1">
    <source>
        <dbReference type="PROSITE" id="PS50206"/>
    </source>
</evidence>
<evidence type="ECO:0000313" key="2">
    <source>
        <dbReference type="EMBL" id="PQM49662.1"/>
    </source>
</evidence>
<dbReference type="InterPro" id="IPR036873">
    <property type="entry name" value="Rhodanese-like_dom_sf"/>
</dbReference>
<dbReference type="CDD" id="cd00158">
    <property type="entry name" value="RHOD"/>
    <property type="match status" value="1"/>
</dbReference>
<dbReference type="AlphaFoldDB" id="A0A2S8BSP0"/>
<gene>
    <name evidence="2" type="primary">glpE</name>
    <name evidence="2" type="ORF">C1Y40_00114</name>
</gene>
<dbReference type="SUPFAM" id="SSF52821">
    <property type="entry name" value="Rhodanese/Cell cycle control phosphatase"/>
    <property type="match status" value="1"/>
</dbReference>
<feature type="domain" description="Rhodanese" evidence="1">
    <location>
        <begin position="51"/>
        <end position="138"/>
    </location>
</feature>